<dbReference type="AlphaFoldDB" id="A0A014NIH9"/>
<keyword evidence="2 5" id="KW-0812">Transmembrane</keyword>
<evidence type="ECO:0000313" key="7">
    <source>
        <dbReference type="EMBL" id="EXU79193.1"/>
    </source>
</evidence>
<dbReference type="STRING" id="225991.MA05_07080"/>
<accession>A0A014NIH9</accession>
<dbReference type="InterPro" id="IPR000620">
    <property type="entry name" value="EamA_dom"/>
</dbReference>
<feature type="transmembrane region" description="Helical" evidence="5">
    <location>
        <begin position="43"/>
        <end position="62"/>
    </location>
</feature>
<evidence type="ECO:0000256" key="5">
    <source>
        <dbReference type="SAM" id="Phobius"/>
    </source>
</evidence>
<dbReference type="InterPro" id="IPR037185">
    <property type="entry name" value="EmrE-like"/>
</dbReference>
<dbReference type="Proteomes" id="UP000020766">
    <property type="component" value="Unassembled WGS sequence"/>
</dbReference>
<keyword evidence="4 5" id="KW-0472">Membrane</keyword>
<evidence type="ECO:0000313" key="8">
    <source>
        <dbReference type="Proteomes" id="UP000020766"/>
    </source>
</evidence>
<feature type="transmembrane region" description="Helical" evidence="5">
    <location>
        <begin position="98"/>
        <end position="120"/>
    </location>
</feature>
<dbReference type="PANTHER" id="PTHR32322:SF9">
    <property type="entry name" value="AMINO-ACID METABOLITE EFFLUX PUMP-RELATED"/>
    <property type="match status" value="1"/>
</dbReference>
<dbReference type="PANTHER" id="PTHR32322">
    <property type="entry name" value="INNER MEMBRANE TRANSPORTER"/>
    <property type="match status" value="1"/>
</dbReference>
<feature type="transmembrane region" description="Helical" evidence="5">
    <location>
        <begin position="226"/>
        <end position="244"/>
    </location>
</feature>
<proteinExistence type="predicted"/>
<feature type="transmembrane region" description="Helical" evidence="5">
    <location>
        <begin position="153"/>
        <end position="175"/>
    </location>
</feature>
<dbReference type="PATRIC" id="fig|1457173.3.peg.2931"/>
<comment type="caution">
    <text evidence="7">The sequence shown here is derived from an EMBL/GenBank/DDBJ whole genome shotgun (WGS) entry which is preliminary data.</text>
</comment>
<name>A0A014NIH9_9BURK</name>
<evidence type="ECO:0000256" key="2">
    <source>
        <dbReference type="ARBA" id="ARBA00022692"/>
    </source>
</evidence>
<dbReference type="EMBL" id="JBOK01000019">
    <property type="protein sequence ID" value="EXU79193.1"/>
    <property type="molecule type" value="Genomic_DNA"/>
</dbReference>
<feature type="domain" description="EamA" evidence="6">
    <location>
        <begin position="157"/>
        <end position="296"/>
    </location>
</feature>
<dbReference type="SUPFAM" id="SSF103481">
    <property type="entry name" value="Multidrug resistance efflux transporter EmrE"/>
    <property type="match status" value="2"/>
</dbReference>
<feature type="transmembrane region" description="Helical" evidence="5">
    <location>
        <begin position="256"/>
        <end position="275"/>
    </location>
</feature>
<evidence type="ECO:0000256" key="4">
    <source>
        <dbReference type="ARBA" id="ARBA00023136"/>
    </source>
</evidence>
<gene>
    <name evidence="7" type="ORF">AX13_06240</name>
</gene>
<feature type="transmembrane region" description="Helical" evidence="5">
    <location>
        <begin position="187"/>
        <end position="206"/>
    </location>
</feature>
<organism evidence="7 8">
    <name type="scientific">Comamonas aquatica DA1877</name>
    <dbReference type="NCBI Taxonomy" id="1457173"/>
    <lineage>
        <taxon>Bacteria</taxon>
        <taxon>Pseudomonadati</taxon>
        <taxon>Pseudomonadota</taxon>
        <taxon>Betaproteobacteria</taxon>
        <taxon>Burkholderiales</taxon>
        <taxon>Comamonadaceae</taxon>
        <taxon>Comamonas</taxon>
    </lineage>
</organism>
<feature type="domain" description="EamA" evidence="6">
    <location>
        <begin position="19"/>
        <end position="142"/>
    </location>
</feature>
<dbReference type="Gene3D" id="1.10.3730.20">
    <property type="match status" value="1"/>
</dbReference>
<sequence length="306" mass="32864">MSLASPLPSAGMSQRDWLSALVVIVVWGLNFVVMKWGLATLSPLLLCALRFVAASLPFVWFVRRPQALPWWLLAAYGLVQGVGQFGLLFTGMKLGMPAGMASVVLQVQAFITMLLAAAFMGEKPQRWQWWGLVCAIAGLALIGAAHGDSPAEMTLAGFLITVGAAAMWASSNLLTRKAAQYGAYTPVGFIVWTSLFPIVPLLALSVGVDGVDAVAQQLQGIGWRELGVIAYLALLSTLLGYGLWTQLLQRYAASTVAPLSLLVPVIGLLSALLLLGERPTMWQWLGTLGVLVGMVVNQFGGRWLRR</sequence>
<keyword evidence="8" id="KW-1185">Reference proteome</keyword>
<comment type="subcellular location">
    <subcellularLocation>
        <location evidence="1">Membrane</location>
        <topology evidence="1">Multi-pass membrane protein</topology>
    </subcellularLocation>
</comment>
<feature type="transmembrane region" description="Helical" evidence="5">
    <location>
        <begin position="281"/>
        <end position="300"/>
    </location>
</feature>
<evidence type="ECO:0000259" key="6">
    <source>
        <dbReference type="Pfam" id="PF00892"/>
    </source>
</evidence>
<keyword evidence="3 5" id="KW-1133">Transmembrane helix</keyword>
<reference evidence="7 8" key="1">
    <citation type="submission" date="2014-01" db="EMBL/GenBank/DDBJ databases">
        <title>Interspecies Systems Biology Uncovers Metabolites Affecting C. elegans Gene Expression and Life History Traits.</title>
        <authorList>
            <person name="Watson E."/>
            <person name="Macneil L.T."/>
            <person name="Ritter A.D."/>
            <person name="Yilmaz L.S."/>
            <person name="Rosebrock A.P."/>
            <person name="Caudy A.A."/>
            <person name="Walhout A.J."/>
        </authorList>
    </citation>
    <scope>NUCLEOTIDE SEQUENCE [LARGE SCALE GENOMIC DNA]</scope>
    <source>
        <strain evidence="7 8">DA1877</strain>
    </source>
</reference>
<protein>
    <submittedName>
        <fullName evidence="7">Membrane protein</fullName>
    </submittedName>
</protein>
<evidence type="ECO:0000256" key="3">
    <source>
        <dbReference type="ARBA" id="ARBA00022989"/>
    </source>
</evidence>
<feature type="transmembrane region" description="Helical" evidence="5">
    <location>
        <begin position="17"/>
        <end position="37"/>
    </location>
</feature>
<feature type="transmembrane region" description="Helical" evidence="5">
    <location>
        <begin position="69"/>
        <end position="92"/>
    </location>
</feature>
<feature type="transmembrane region" description="Helical" evidence="5">
    <location>
        <begin position="127"/>
        <end position="147"/>
    </location>
</feature>
<dbReference type="Pfam" id="PF00892">
    <property type="entry name" value="EamA"/>
    <property type="match status" value="2"/>
</dbReference>
<dbReference type="GO" id="GO:0016020">
    <property type="term" value="C:membrane"/>
    <property type="evidence" value="ECO:0007669"/>
    <property type="project" value="UniProtKB-SubCell"/>
</dbReference>
<evidence type="ECO:0000256" key="1">
    <source>
        <dbReference type="ARBA" id="ARBA00004141"/>
    </source>
</evidence>
<dbReference type="InterPro" id="IPR050638">
    <property type="entry name" value="AA-Vitamin_Transporters"/>
</dbReference>